<feature type="region of interest" description="Disordered" evidence="1">
    <location>
        <begin position="65"/>
        <end position="86"/>
    </location>
</feature>
<evidence type="ECO:0000313" key="3">
    <source>
        <dbReference type="Proteomes" id="UP000694563"/>
    </source>
</evidence>
<dbReference type="Ensembl" id="ENSCUST00005019662.1">
    <property type="protein sequence ID" value="ENSCUSP00005018941.1"/>
    <property type="gene ID" value="ENSCUSG00005012149.1"/>
</dbReference>
<accession>A0A8C3Y5K0</accession>
<name>A0A8C3Y5K0_CATUS</name>
<evidence type="ECO:0000256" key="1">
    <source>
        <dbReference type="SAM" id="MobiDB-lite"/>
    </source>
</evidence>
<keyword evidence="3" id="KW-1185">Reference proteome</keyword>
<reference evidence="2" key="1">
    <citation type="submission" date="2020-10" db="EMBL/GenBank/DDBJ databases">
        <title>Catharus ustulatus (Swainson's thrush) genome, bCatUst1, primary haplotype v2.</title>
        <authorList>
            <person name="Delmore K."/>
            <person name="Vafadar M."/>
            <person name="Formenti G."/>
            <person name="Chow W."/>
            <person name="Pelan S."/>
            <person name="Howe K."/>
            <person name="Rhie A."/>
            <person name="Mountcastle J."/>
            <person name="Haase B."/>
            <person name="Fedrigo O."/>
            <person name="Jarvis E.D."/>
        </authorList>
    </citation>
    <scope>NUCLEOTIDE SEQUENCE [LARGE SCALE GENOMIC DNA]</scope>
</reference>
<proteinExistence type="predicted"/>
<organism evidence="2 3">
    <name type="scientific">Catharus ustulatus</name>
    <name type="common">Russet-backed thrush</name>
    <name type="synonym">Hylocichla ustulatus</name>
    <dbReference type="NCBI Taxonomy" id="91951"/>
    <lineage>
        <taxon>Eukaryota</taxon>
        <taxon>Metazoa</taxon>
        <taxon>Chordata</taxon>
        <taxon>Craniata</taxon>
        <taxon>Vertebrata</taxon>
        <taxon>Euteleostomi</taxon>
        <taxon>Archelosauria</taxon>
        <taxon>Archosauria</taxon>
        <taxon>Dinosauria</taxon>
        <taxon>Saurischia</taxon>
        <taxon>Theropoda</taxon>
        <taxon>Coelurosauria</taxon>
        <taxon>Aves</taxon>
        <taxon>Neognathae</taxon>
        <taxon>Neoaves</taxon>
        <taxon>Telluraves</taxon>
        <taxon>Australaves</taxon>
        <taxon>Passeriformes</taxon>
        <taxon>Turdidae</taxon>
        <taxon>Catharus</taxon>
    </lineage>
</organism>
<dbReference type="Proteomes" id="UP000694563">
    <property type="component" value="Chromosome 6"/>
</dbReference>
<dbReference type="AlphaFoldDB" id="A0A8C3Y5K0"/>
<protein>
    <submittedName>
        <fullName evidence="2">Uncharacterized protein</fullName>
    </submittedName>
</protein>
<feature type="compositionally biased region" description="Gly residues" evidence="1">
    <location>
        <begin position="129"/>
        <end position="141"/>
    </location>
</feature>
<reference evidence="2" key="3">
    <citation type="submission" date="2025-09" db="UniProtKB">
        <authorList>
            <consortium name="Ensembl"/>
        </authorList>
    </citation>
    <scope>IDENTIFICATION</scope>
</reference>
<reference evidence="2" key="2">
    <citation type="submission" date="2025-08" db="UniProtKB">
        <authorList>
            <consortium name="Ensembl"/>
        </authorList>
    </citation>
    <scope>IDENTIFICATION</scope>
</reference>
<sequence length="141" mass="14608">MGALLWEAGRRGPQDPLPTKIPVGVTHLRERSAKMGAKDWHSLDQLAKNSTIHVTRLSLSSSSCHRGMGLGSGGQSPPKPPELGRYSHRWSLPGGALSCVGEHCRATPGATGHLLPQPGQGAVSAGREPGTGPGCGNRPGI</sequence>
<evidence type="ECO:0000313" key="2">
    <source>
        <dbReference type="Ensembl" id="ENSCUSP00005018941.1"/>
    </source>
</evidence>
<feature type="region of interest" description="Disordered" evidence="1">
    <location>
        <begin position="110"/>
        <end position="141"/>
    </location>
</feature>